<reference evidence="1" key="1">
    <citation type="submission" date="2022-10" db="EMBL/GenBank/DDBJ databases">
        <title>Genome Sequence of Xylaria curta.</title>
        <authorList>
            <person name="Buettner E."/>
        </authorList>
    </citation>
    <scope>NUCLEOTIDE SEQUENCE</scope>
    <source>
        <strain evidence="1">Babe10</strain>
    </source>
</reference>
<protein>
    <submittedName>
        <fullName evidence="1">Uncharacterized protein</fullName>
    </submittedName>
</protein>
<comment type="caution">
    <text evidence="1">The sequence shown here is derived from an EMBL/GenBank/DDBJ whole genome shotgun (WGS) entry which is preliminary data.</text>
</comment>
<dbReference type="Proteomes" id="UP001143856">
    <property type="component" value="Unassembled WGS sequence"/>
</dbReference>
<name>A0ACC1PQT3_9PEZI</name>
<sequence length="413" mass="47422">MYWQRFQPVAPRDKLAAPVFNSGLIGCILFAGEARNLVRLLAIPVRPRYSFQPVQPQRARCTATKLSTKLAKTTCTDERGRKRSSDEEVQVESSRVQKRAKTEGWIGKRRSDTVVTLFSLPSELHWLIFSLIDDVEDVVSFGLANQYFWSIAQFYVETYYTSTFGRWAGKNIVCVGNDVQTNDYPQGLFSAEELEVLRHRTTDIPDDWETPNGEVHMGVRFTLEHFAFPNVSTIEKDYYSVRDPALELLETCGKRGIREDPAFRQIRARLTTVEDDTYFPPDQKWILRNLTTKQIVRADAIALSPEYIRGPSIDVLGFGEVVASRICWSTYPPDNMKNATNISRGVWAGHRLDITTLSRHEAETCASEWSDASDEVCRDIAAIWEAEYGECWQDIIRDEWDLKLRFEPKRRGI</sequence>
<gene>
    <name evidence="1" type="ORF">NUW58_g392</name>
</gene>
<evidence type="ECO:0000313" key="2">
    <source>
        <dbReference type="Proteomes" id="UP001143856"/>
    </source>
</evidence>
<keyword evidence="2" id="KW-1185">Reference proteome</keyword>
<organism evidence="1 2">
    <name type="scientific">Xylaria curta</name>
    <dbReference type="NCBI Taxonomy" id="42375"/>
    <lineage>
        <taxon>Eukaryota</taxon>
        <taxon>Fungi</taxon>
        <taxon>Dikarya</taxon>
        <taxon>Ascomycota</taxon>
        <taxon>Pezizomycotina</taxon>
        <taxon>Sordariomycetes</taxon>
        <taxon>Xylariomycetidae</taxon>
        <taxon>Xylariales</taxon>
        <taxon>Xylariaceae</taxon>
        <taxon>Xylaria</taxon>
    </lineage>
</organism>
<dbReference type="EMBL" id="JAPDGR010000032">
    <property type="protein sequence ID" value="KAJ2998226.1"/>
    <property type="molecule type" value="Genomic_DNA"/>
</dbReference>
<evidence type="ECO:0000313" key="1">
    <source>
        <dbReference type="EMBL" id="KAJ2998226.1"/>
    </source>
</evidence>
<proteinExistence type="predicted"/>
<accession>A0ACC1PQT3</accession>